<sequence>MKALQSSSLRASPLNPLRTPSNRKSHQITNARLTRRRSFISASASVSAPKRDSGYPRTRSCCPVRVESAWLIGSMLPSSRPDSVGRSMGLARRVILMA</sequence>
<reference evidence="2 3" key="1">
    <citation type="journal article" date="2020" name="BMC Genomics">
        <title>Intraspecific diversification of the crop wild relative Brassica cretica Lam. using demographic model selection.</title>
        <authorList>
            <person name="Kioukis A."/>
            <person name="Michalopoulou V.A."/>
            <person name="Briers L."/>
            <person name="Pirintsos S."/>
            <person name="Studholme D.J."/>
            <person name="Pavlidis P."/>
            <person name="Sarris P.F."/>
        </authorList>
    </citation>
    <scope>NUCLEOTIDE SEQUENCE [LARGE SCALE GENOMIC DNA]</scope>
    <source>
        <strain evidence="3">cv. PFS-1207/04</strain>
    </source>
</reference>
<gene>
    <name evidence="2" type="ORF">DY000_02062926</name>
</gene>
<keyword evidence="3" id="KW-1185">Reference proteome</keyword>
<evidence type="ECO:0000256" key="1">
    <source>
        <dbReference type="SAM" id="MobiDB-lite"/>
    </source>
</evidence>
<proteinExistence type="predicted"/>
<protein>
    <submittedName>
        <fullName evidence="2">Uncharacterized protein</fullName>
    </submittedName>
</protein>
<dbReference type="EMBL" id="QGKV02001556">
    <property type="protein sequence ID" value="KAF3519240.1"/>
    <property type="molecule type" value="Genomic_DNA"/>
</dbReference>
<accession>A0ABQ7AXW5</accession>
<feature type="region of interest" description="Disordered" evidence="1">
    <location>
        <begin position="1"/>
        <end position="28"/>
    </location>
</feature>
<evidence type="ECO:0000313" key="2">
    <source>
        <dbReference type="EMBL" id="KAF3519240.1"/>
    </source>
</evidence>
<feature type="compositionally biased region" description="Polar residues" evidence="1">
    <location>
        <begin position="1"/>
        <end position="10"/>
    </location>
</feature>
<dbReference type="Proteomes" id="UP000266723">
    <property type="component" value="Unassembled WGS sequence"/>
</dbReference>
<organism evidence="2 3">
    <name type="scientific">Brassica cretica</name>
    <name type="common">Mustard</name>
    <dbReference type="NCBI Taxonomy" id="69181"/>
    <lineage>
        <taxon>Eukaryota</taxon>
        <taxon>Viridiplantae</taxon>
        <taxon>Streptophyta</taxon>
        <taxon>Embryophyta</taxon>
        <taxon>Tracheophyta</taxon>
        <taxon>Spermatophyta</taxon>
        <taxon>Magnoliopsida</taxon>
        <taxon>eudicotyledons</taxon>
        <taxon>Gunneridae</taxon>
        <taxon>Pentapetalae</taxon>
        <taxon>rosids</taxon>
        <taxon>malvids</taxon>
        <taxon>Brassicales</taxon>
        <taxon>Brassicaceae</taxon>
        <taxon>Brassiceae</taxon>
        <taxon>Brassica</taxon>
    </lineage>
</organism>
<feature type="region of interest" description="Disordered" evidence="1">
    <location>
        <begin position="40"/>
        <end position="59"/>
    </location>
</feature>
<comment type="caution">
    <text evidence="2">The sequence shown here is derived from an EMBL/GenBank/DDBJ whole genome shotgun (WGS) entry which is preliminary data.</text>
</comment>
<name>A0ABQ7AXW5_BRACR</name>
<evidence type="ECO:0000313" key="3">
    <source>
        <dbReference type="Proteomes" id="UP000266723"/>
    </source>
</evidence>